<reference evidence="3" key="1">
    <citation type="journal article" date="2017" name="Nat. Ecol. Evol.">
        <title>Genome expansion and lineage-specific genetic innovations in the forest pathogenic fungi Armillaria.</title>
        <authorList>
            <person name="Sipos G."/>
            <person name="Prasanna A.N."/>
            <person name="Walter M.C."/>
            <person name="O'Connor E."/>
            <person name="Balint B."/>
            <person name="Krizsan K."/>
            <person name="Kiss B."/>
            <person name="Hess J."/>
            <person name="Varga T."/>
            <person name="Slot J."/>
            <person name="Riley R."/>
            <person name="Boka B."/>
            <person name="Rigling D."/>
            <person name="Barry K."/>
            <person name="Lee J."/>
            <person name="Mihaltcheva S."/>
            <person name="LaButti K."/>
            <person name="Lipzen A."/>
            <person name="Waldron R."/>
            <person name="Moloney N.M."/>
            <person name="Sperisen C."/>
            <person name="Kredics L."/>
            <person name="Vagvoelgyi C."/>
            <person name="Patrignani A."/>
            <person name="Fitzpatrick D."/>
            <person name="Nagy I."/>
            <person name="Doyle S."/>
            <person name="Anderson J.B."/>
            <person name="Grigoriev I.V."/>
            <person name="Gueldener U."/>
            <person name="Muensterkoetter M."/>
            <person name="Nagy L.G."/>
        </authorList>
    </citation>
    <scope>NUCLEOTIDE SEQUENCE [LARGE SCALE GENOMIC DNA]</scope>
    <source>
        <strain evidence="3">28-4</strain>
    </source>
</reference>
<evidence type="ECO:0000256" key="1">
    <source>
        <dbReference type="SAM" id="MobiDB-lite"/>
    </source>
</evidence>
<dbReference type="STRING" id="1076256.A0A2H3BBU6"/>
<protein>
    <submittedName>
        <fullName evidence="2">Uncharacterized protein</fullName>
    </submittedName>
</protein>
<keyword evidence="3" id="KW-1185">Reference proteome</keyword>
<dbReference type="Proteomes" id="UP000218334">
    <property type="component" value="Unassembled WGS sequence"/>
</dbReference>
<proteinExistence type="predicted"/>
<gene>
    <name evidence="2" type="ORF">ARMSODRAFT_976853</name>
</gene>
<evidence type="ECO:0000313" key="2">
    <source>
        <dbReference type="EMBL" id="PBK67130.1"/>
    </source>
</evidence>
<feature type="region of interest" description="Disordered" evidence="1">
    <location>
        <begin position="106"/>
        <end position="126"/>
    </location>
</feature>
<organism evidence="2 3">
    <name type="scientific">Armillaria solidipes</name>
    <dbReference type="NCBI Taxonomy" id="1076256"/>
    <lineage>
        <taxon>Eukaryota</taxon>
        <taxon>Fungi</taxon>
        <taxon>Dikarya</taxon>
        <taxon>Basidiomycota</taxon>
        <taxon>Agaricomycotina</taxon>
        <taxon>Agaricomycetes</taxon>
        <taxon>Agaricomycetidae</taxon>
        <taxon>Agaricales</taxon>
        <taxon>Marasmiineae</taxon>
        <taxon>Physalacriaceae</taxon>
        <taxon>Armillaria</taxon>
    </lineage>
</organism>
<sequence>MTLYSSKGGVETYYFHYTSHSDIPVEAICWNEGEARGYWNVGPAHRAAIFMQSYNIECSRCMHKEKEEDLKSVRRYEEDRRCVVRCCLDAGERIGRQLKAIETLQGRSRRGEEDQPIEIPSTTDDTTNTMDYLIEQARGLIKNFEGDTPKWLTTLGGPSIVVAILSSILDYAPNLLRQQNYHCPITDTVELGQPKLPSEWMGTLGIFHILQRPQVINSRRNTQIDFFGPITREIIQNYIGTVMDLDSVPDDDSSNAIALELNTCSHLSDFRMSLKATGRYGDVLGNSEWQKTSGRK</sequence>
<name>A0A2H3BBU6_9AGAR</name>
<accession>A0A2H3BBU6</accession>
<dbReference type="AlphaFoldDB" id="A0A2H3BBU6"/>
<dbReference type="EMBL" id="KZ293437">
    <property type="protein sequence ID" value="PBK67130.1"/>
    <property type="molecule type" value="Genomic_DNA"/>
</dbReference>
<evidence type="ECO:0000313" key="3">
    <source>
        <dbReference type="Proteomes" id="UP000218334"/>
    </source>
</evidence>